<proteinExistence type="predicted"/>
<protein>
    <submittedName>
        <fullName evidence="2">Uncharacterized protein</fullName>
    </submittedName>
</protein>
<evidence type="ECO:0000313" key="2">
    <source>
        <dbReference type="EMBL" id="KAA1092880.1"/>
    </source>
</evidence>
<dbReference type="Proteomes" id="UP000325313">
    <property type="component" value="Unassembled WGS sequence"/>
</dbReference>
<evidence type="ECO:0000313" key="3">
    <source>
        <dbReference type="EMBL" id="KAA1115784.1"/>
    </source>
</evidence>
<feature type="region of interest" description="Disordered" evidence="1">
    <location>
        <begin position="1"/>
        <end position="30"/>
    </location>
</feature>
<dbReference type="EMBL" id="VSWC01000080">
    <property type="protein sequence ID" value="KAA1092880.1"/>
    <property type="molecule type" value="Genomic_DNA"/>
</dbReference>
<evidence type="ECO:0000313" key="5">
    <source>
        <dbReference type="Proteomes" id="UP000325313"/>
    </source>
</evidence>
<dbReference type="AlphaFoldDB" id="A0A5B0NXR5"/>
<feature type="region of interest" description="Disordered" evidence="1">
    <location>
        <begin position="46"/>
        <end position="80"/>
    </location>
</feature>
<name>A0A5B0NXR5_PUCGR</name>
<evidence type="ECO:0000256" key="1">
    <source>
        <dbReference type="SAM" id="MobiDB-lite"/>
    </source>
</evidence>
<dbReference type="EMBL" id="VDEP01000272">
    <property type="protein sequence ID" value="KAA1115784.1"/>
    <property type="molecule type" value="Genomic_DNA"/>
</dbReference>
<reference evidence="4 5" key="1">
    <citation type="submission" date="2019-05" db="EMBL/GenBank/DDBJ databases">
        <title>Emergence of the Ug99 lineage of the wheat stem rust pathogen through somatic hybridization.</title>
        <authorList>
            <person name="Li F."/>
            <person name="Upadhyaya N.M."/>
            <person name="Sperschneider J."/>
            <person name="Matny O."/>
            <person name="Nguyen-Phuc H."/>
            <person name="Mago R."/>
            <person name="Raley C."/>
            <person name="Miller M.E."/>
            <person name="Silverstein K.A.T."/>
            <person name="Henningsen E."/>
            <person name="Hirsch C.D."/>
            <person name="Visser B."/>
            <person name="Pretorius Z.A."/>
            <person name="Steffenson B.J."/>
            <person name="Schwessinger B."/>
            <person name="Dodds P.N."/>
            <person name="Figueroa M."/>
        </authorList>
    </citation>
    <scope>NUCLEOTIDE SEQUENCE [LARGE SCALE GENOMIC DNA]</scope>
    <source>
        <strain evidence="2">21-0</strain>
        <strain evidence="3 5">Ug99</strain>
    </source>
</reference>
<dbReference type="Proteomes" id="UP000324748">
    <property type="component" value="Unassembled WGS sequence"/>
</dbReference>
<gene>
    <name evidence="2" type="ORF">PGT21_017190</name>
    <name evidence="3" type="ORF">PGTUg99_031756</name>
</gene>
<organism evidence="2 4">
    <name type="scientific">Puccinia graminis f. sp. tritici</name>
    <dbReference type="NCBI Taxonomy" id="56615"/>
    <lineage>
        <taxon>Eukaryota</taxon>
        <taxon>Fungi</taxon>
        <taxon>Dikarya</taxon>
        <taxon>Basidiomycota</taxon>
        <taxon>Pucciniomycotina</taxon>
        <taxon>Pucciniomycetes</taxon>
        <taxon>Pucciniales</taxon>
        <taxon>Pucciniaceae</taxon>
        <taxon>Puccinia</taxon>
    </lineage>
</organism>
<accession>A0A5B0NXR5</accession>
<comment type="caution">
    <text evidence="2">The sequence shown here is derived from an EMBL/GenBank/DDBJ whole genome shotgun (WGS) entry which is preliminary data.</text>
</comment>
<evidence type="ECO:0000313" key="4">
    <source>
        <dbReference type="Proteomes" id="UP000324748"/>
    </source>
</evidence>
<keyword evidence="4" id="KW-1185">Reference proteome</keyword>
<sequence length="80" mass="8989">MNDRLPRSSFPISTFYTAGPNDKKPNGEPLFQRVPQENIHLEIKTDENDNIHMGIHGSTSNDGMEIEVDPTPDLMSLSLH</sequence>